<evidence type="ECO:0000256" key="1">
    <source>
        <dbReference type="SAM" id="MobiDB-lite"/>
    </source>
</evidence>
<feature type="compositionally biased region" description="Basic and acidic residues" evidence="1">
    <location>
        <begin position="527"/>
        <end position="539"/>
    </location>
</feature>
<feature type="compositionally biased region" description="Low complexity" evidence="1">
    <location>
        <begin position="303"/>
        <end position="312"/>
    </location>
</feature>
<feature type="compositionally biased region" description="Basic and acidic residues" evidence="1">
    <location>
        <begin position="105"/>
        <end position="123"/>
    </location>
</feature>
<dbReference type="STRING" id="1442371.A0A0D2JU50"/>
<gene>
    <name evidence="2" type="ORF">Z520_10346</name>
</gene>
<dbReference type="RefSeq" id="XP_016628132.1">
    <property type="nucleotide sequence ID" value="XM_016780839.1"/>
</dbReference>
<evidence type="ECO:0000313" key="2">
    <source>
        <dbReference type="EMBL" id="KIX94009.1"/>
    </source>
</evidence>
<name>A0A0D2JU50_9EURO</name>
<keyword evidence="3" id="KW-1185">Reference proteome</keyword>
<dbReference type="GeneID" id="27716092"/>
<dbReference type="OrthoDB" id="5408296at2759"/>
<feature type="compositionally biased region" description="Low complexity" evidence="1">
    <location>
        <begin position="261"/>
        <end position="274"/>
    </location>
</feature>
<feature type="compositionally biased region" description="Polar residues" evidence="1">
    <location>
        <begin position="198"/>
        <end position="208"/>
    </location>
</feature>
<dbReference type="VEuPathDB" id="FungiDB:Z520_10346"/>
<evidence type="ECO:0000313" key="3">
    <source>
        <dbReference type="Proteomes" id="UP000053411"/>
    </source>
</evidence>
<proteinExistence type="predicted"/>
<dbReference type="AlphaFoldDB" id="A0A0D2JU50"/>
<feature type="region of interest" description="Disordered" evidence="1">
    <location>
        <begin position="303"/>
        <end position="405"/>
    </location>
</feature>
<feature type="region of interest" description="Disordered" evidence="1">
    <location>
        <begin position="94"/>
        <end position="124"/>
    </location>
</feature>
<reference evidence="2 3" key="1">
    <citation type="submission" date="2015-01" db="EMBL/GenBank/DDBJ databases">
        <title>The Genome Sequence of Fonsecaea multimorphosa CBS 102226.</title>
        <authorList>
            <consortium name="The Broad Institute Genomics Platform"/>
            <person name="Cuomo C."/>
            <person name="de Hoog S."/>
            <person name="Gorbushina A."/>
            <person name="Stielow B."/>
            <person name="Teixiera M."/>
            <person name="Abouelleil A."/>
            <person name="Chapman S.B."/>
            <person name="Priest M."/>
            <person name="Young S.K."/>
            <person name="Wortman J."/>
            <person name="Nusbaum C."/>
            <person name="Birren B."/>
        </authorList>
    </citation>
    <scope>NUCLEOTIDE SEQUENCE [LARGE SCALE GENOMIC DNA]</scope>
    <source>
        <strain evidence="2 3">CBS 102226</strain>
    </source>
</reference>
<feature type="compositionally biased region" description="Low complexity" evidence="1">
    <location>
        <begin position="94"/>
        <end position="104"/>
    </location>
</feature>
<feature type="region of interest" description="Disordered" evidence="1">
    <location>
        <begin position="488"/>
        <end position="539"/>
    </location>
</feature>
<feature type="compositionally biased region" description="Polar residues" evidence="1">
    <location>
        <begin position="388"/>
        <end position="397"/>
    </location>
</feature>
<feature type="region of interest" description="Disordered" evidence="1">
    <location>
        <begin position="194"/>
        <end position="290"/>
    </location>
</feature>
<feature type="compositionally biased region" description="Low complexity" evidence="1">
    <location>
        <begin position="225"/>
        <end position="242"/>
    </location>
</feature>
<organism evidence="2 3">
    <name type="scientific">Fonsecaea multimorphosa CBS 102226</name>
    <dbReference type="NCBI Taxonomy" id="1442371"/>
    <lineage>
        <taxon>Eukaryota</taxon>
        <taxon>Fungi</taxon>
        <taxon>Dikarya</taxon>
        <taxon>Ascomycota</taxon>
        <taxon>Pezizomycotina</taxon>
        <taxon>Eurotiomycetes</taxon>
        <taxon>Chaetothyriomycetidae</taxon>
        <taxon>Chaetothyriales</taxon>
        <taxon>Herpotrichiellaceae</taxon>
        <taxon>Fonsecaea</taxon>
    </lineage>
</organism>
<sequence>MPPFPGEETLTAVYADLHSYFTAPSPRPALHRFDKAAYFYVYYNSTRHTSRIEAAINPGTPEQTAFHGFLDGAKVINSHRFPTRVTFVVDGVSAPAATSPSSPRSGRDPDEWRLASSDPRDPGTSKYRIHTIDAYFWSQDDSKLVLDIFKRLLQPAQLDIDDDVHEEQPDHHDMVSPVVQNLEHVAISDPAYKEVQHDSPSAQHSHPVQQLPTAQPAPPAAVFRASPGGPAASASPNSATASIGGRSSVKDSKPAATDYTPLAYNPAAPAAPEPIAHREDTPPPIDAVDGTGLAAAARHDHPYVPQQQHPQPFAGSHTAQPGAYGGQYGPVQPSFGPHATTSPVPSFGPQAAATVPPPSFGPHAASPPLQTSPRTSVSTNFGPPPTGASATGIGSDSGSRHPSAAAQTYVPHGQGQQDPNAHIFGQQNVQTPGTQFYQSINGQPHKPLQHVQPQYPDYLAAGQAPPPPSVPAPPLGGYSTYNYAQAQQAQPPAGAYDIHSQVYRPTEAEHHSHHHKPSKSGSQHKPSHTEKIEKGVGKWIKKIEKNFG</sequence>
<dbReference type="Proteomes" id="UP000053411">
    <property type="component" value="Unassembled WGS sequence"/>
</dbReference>
<dbReference type="EMBL" id="KN848090">
    <property type="protein sequence ID" value="KIX94009.1"/>
    <property type="molecule type" value="Genomic_DNA"/>
</dbReference>
<feature type="compositionally biased region" description="Polar residues" evidence="1">
    <location>
        <begin position="368"/>
        <end position="381"/>
    </location>
</feature>
<protein>
    <submittedName>
        <fullName evidence="2">Uncharacterized protein</fullName>
    </submittedName>
</protein>
<accession>A0A0D2JU50</accession>